<name>A0ABU9ZCL5_9HYPH</name>
<reference evidence="6 7" key="1">
    <citation type="journal article" date="2023" name="PLoS ONE">
        <title>Complete genome assembly of Hawai'i environmental nontuberculous mycobacteria reveals unexpected co-isolation with methylobacteria.</title>
        <authorList>
            <person name="Hendrix J."/>
            <person name="Epperson L.E."/>
            <person name="Tong E.I."/>
            <person name="Chan Y.L."/>
            <person name="Hasan N.A."/>
            <person name="Dawrs S.N."/>
            <person name="Norton G.J."/>
            <person name="Virdi R."/>
            <person name="Crooks J.L."/>
            <person name="Chan E.D."/>
            <person name="Honda J.R."/>
            <person name="Strong M."/>
        </authorList>
    </citation>
    <scope>NUCLEOTIDE SEQUENCE [LARGE SCALE GENOMIC DNA]</scope>
    <source>
        <strain evidence="6 7">NJH_HI01</strain>
    </source>
</reference>
<evidence type="ECO:0000256" key="4">
    <source>
        <dbReference type="SAM" id="MobiDB-lite"/>
    </source>
</evidence>
<dbReference type="InterPro" id="IPR014015">
    <property type="entry name" value="Helicase_SF3_DNA-vir"/>
</dbReference>
<accession>A0ABU9ZCL5</accession>
<evidence type="ECO:0000259" key="5">
    <source>
        <dbReference type="PROSITE" id="PS51206"/>
    </source>
</evidence>
<dbReference type="SUPFAM" id="SSF46785">
    <property type="entry name" value="Winged helix' DNA-binding domain"/>
    <property type="match status" value="1"/>
</dbReference>
<organism evidence="6 7">
    <name type="scientific">Methylorubrum rhodesianum</name>
    <dbReference type="NCBI Taxonomy" id="29427"/>
    <lineage>
        <taxon>Bacteria</taxon>
        <taxon>Pseudomonadati</taxon>
        <taxon>Pseudomonadota</taxon>
        <taxon>Alphaproteobacteria</taxon>
        <taxon>Hyphomicrobiales</taxon>
        <taxon>Methylobacteriaceae</taxon>
        <taxon>Methylorubrum</taxon>
    </lineage>
</organism>
<dbReference type="Proteomes" id="UP001404845">
    <property type="component" value="Unassembled WGS sequence"/>
</dbReference>
<evidence type="ECO:0000313" key="6">
    <source>
        <dbReference type="EMBL" id="MEN3229204.1"/>
    </source>
</evidence>
<dbReference type="RefSeq" id="WP_345971209.1">
    <property type="nucleotide sequence ID" value="NZ_JAQYXL010000001.1"/>
</dbReference>
<keyword evidence="1" id="KW-0547">Nucleotide-binding</keyword>
<evidence type="ECO:0000256" key="3">
    <source>
        <dbReference type="ARBA" id="ARBA00022840"/>
    </source>
</evidence>
<dbReference type="InterPro" id="IPR045455">
    <property type="entry name" value="NrS-1_pol-like_helicase"/>
</dbReference>
<dbReference type="InterPro" id="IPR036388">
    <property type="entry name" value="WH-like_DNA-bd_sf"/>
</dbReference>
<sequence length="509" mass="56131">MTSSMDLRQAKARSRAARGEGHVPIDTRKPDPRTGSLGARFVGTNGSARRILDPKNPLACARALVAEEFIHEGHRTLHRYRGLFYRWNGACYEPVDQEAIRAQAWTFLAASFTEPRSDLYLPIRPTRSTVSDLLDALAAVTNLSATLQAPCWLAEADARPAATEFVVVQNGLLHLPTGDLYDPTAAFFGFNATGISFDAEARAPAAWLSFLDTIFTRDEGGIDVEAQEALQDWFGYCLLPDTGQQKILLLVGPPRSGKGTVMSILKEVVGRNNVVAPTLDGLGSPFGLEPLIDKTLAVVGDARLSGRADQAPIVENLLSISGEDIRTINRKYMPSWTGQLPTRFFISTNLVPRLTDESGALAKRFIIVTLDQTFLGREDLDLKSRLLNDLPGILNWARDGYLRLRERRRFVQPSSGAEAIEDLETLSSPITAFLRAKCEVGAGYEVEVDRFFQAWKGWCEAEGRQNAGTKNQLGRDLKSVLPAVKTVQHRSHGSVDRYYAGIRLKYGVE</sequence>
<protein>
    <submittedName>
        <fullName evidence="6">Phage/plasmid primase, P4 family</fullName>
    </submittedName>
</protein>
<dbReference type="Gene3D" id="1.10.10.10">
    <property type="entry name" value="Winged helix-like DNA-binding domain superfamily/Winged helix DNA-binding domain"/>
    <property type="match status" value="1"/>
</dbReference>
<dbReference type="InterPro" id="IPR036390">
    <property type="entry name" value="WH_DNA-bd_sf"/>
</dbReference>
<keyword evidence="7" id="KW-1185">Reference proteome</keyword>
<comment type="caution">
    <text evidence="6">The sequence shown here is derived from an EMBL/GenBank/DDBJ whole genome shotgun (WGS) entry which is preliminary data.</text>
</comment>
<keyword evidence="2" id="KW-0378">Hydrolase</keyword>
<dbReference type="PROSITE" id="PS51206">
    <property type="entry name" value="SF3_HELICASE_1"/>
    <property type="match status" value="1"/>
</dbReference>
<evidence type="ECO:0000256" key="2">
    <source>
        <dbReference type="ARBA" id="ARBA00022801"/>
    </source>
</evidence>
<evidence type="ECO:0000313" key="7">
    <source>
        <dbReference type="Proteomes" id="UP001404845"/>
    </source>
</evidence>
<dbReference type="NCBIfam" id="TIGR01613">
    <property type="entry name" value="primase_Cterm"/>
    <property type="match status" value="1"/>
</dbReference>
<dbReference type="InterPro" id="IPR006500">
    <property type="entry name" value="Helicase_put_C_phage/plasmid"/>
</dbReference>
<feature type="domain" description="SF3 helicase" evidence="5">
    <location>
        <begin position="225"/>
        <end position="383"/>
    </location>
</feature>
<dbReference type="SUPFAM" id="SSF52540">
    <property type="entry name" value="P-loop containing nucleoside triphosphate hydrolases"/>
    <property type="match status" value="1"/>
</dbReference>
<dbReference type="InterPro" id="IPR027417">
    <property type="entry name" value="P-loop_NTPase"/>
</dbReference>
<feature type="compositionally biased region" description="Basic and acidic residues" evidence="4">
    <location>
        <begin position="17"/>
        <end position="32"/>
    </location>
</feature>
<dbReference type="PANTHER" id="PTHR35372:SF2">
    <property type="entry name" value="SF3 HELICASE DOMAIN-CONTAINING PROTEIN"/>
    <property type="match status" value="1"/>
</dbReference>
<proteinExistence type="predicted"/>
<keyword evidence="3" id="KW-0067">ATP-binding</keyword>
<dbReference type="Pfam" id="PF19263">
    <property type="entry name" value="DUF5906"/>
    <property type="match status" value="1"/>
</dbReference>
<dbReference type="PANTHER" id="PTHR35372">
    <property type="entry name" value="ATP BINDING PROTEIN-RELATED"/>
    <property type="match status" value="1"/>
</dbReference>
<evidence type="ECO:0000256" key="1">
    <source>
        <dbReference type="ARBA" id="ARBA00022741"/>
    </source>
</evidence>
<dbReference type="EMBL" id="JAQYXL010000001">
    <property type="protein sequence ID" value="MEN3229204.1"/>
    <property type="molecule type" value="Genomic_DNA"/>
</dbReference>
<gene>
    <name evidence="6" type="ORF">PUR21_16430</name>
</gene>
<feature type="region of interest" description="Disordered" evidence="4">
    <location>
        <begin position="1"/>
        <end position="40"/>
    </location>
</feature>
<dbReference type="InterPro" id="IPR051620">
    <property type="entry name" value="ORF904-like_C"/>
</dbReference>
<dbReference type="Gene3D" id="3.40.50.300">
    <property type="entry name" value="P-loop containing nucleotide triphosphate hydrolases"/>
    <property type="match status" value="1"/>
</dbReference>